<keyword evidence="12" id="KW-0206">Cytoskeleton</keyword>
<evidence type="ECO:0000313" key="17">
    <source>
        <dbReference type="Proteomes" id="UP000265140"/>
    </source>
</evidence>
<protein>
    <recommendedName>
        <fullName evidence="15">Allograft inflammatory factor 1-like EF-hand domain-containing protein</fullName>
    </recommendedName>
</protein>
<comment type="subcellular location">
    <subcellularLocation>
        <location evidence="3">Cell membrane</location>
        <topology evidence="3">Peripheral membrane protein</topology>
        <orientation evidence="3">Cytoplasmic side</orientation>
    </subcellularLocation>
    <subcellularLocation>
        <location evidence="2">Cell projection</location>
    </subcellularLocation>
    <subcellularLocation>
        <location evidence="1">Cytoplasm</location>
        <location evidence="1">Cytoskeleton</location>
    </subcellularLocation>
</comment>
<dbReference type="InterPro" id="IPR049025">
    <property type="entry name" value="AIF-1_EF_pair"/>
</dbReference>
<proteinExistence type="predicted"/>
<name>A0A3P8XK56_ESOLU</name>
<evidence type="ECO:0000256" key="6">
    <source>
        <dbReference type="ARBA" id="ARBA00022553"/>
    </source>
</evidence>
<evidence type="ECO:0000313" key="16">
    <source>
        <dbReference type="Ensembl" id="ENSELUP00000004952.1"/>
    </source>
</evidence>
<keyword evidence="13" id="KW-0966">Cell projection</keyword>
<dbReference type="GeneTree" id="ENSGT00390000013846"/>
<dbReference type="Bgee" id="ENSELUG00000006145">
    <property type="expression patterns" value="Expressed in spleen and 14 other cell types or tissues"/>
</dbReference>
<dbReference type="GO" id="GO:0051017">
    <property type="term" value="P:actin filament bundle assembly"/>
    <property type="evidence" value="ECO:0007669"/>
    <property type="project" value="TreeGrafter"/>
</dbReference>
<feature type="domain" description="Allograft inflammatory factor 1-like EF-hand" evidence="15">
    <location>
        <begin position="80"/>
        <end position="163"/>
    </location>
</feature>
<evidence type="ECO:0000256" key="13">
    <source>
        <dbReference type="ARBA" id="ARBA00023273"/>
    </source>
</evidence>
<gene>
    <name evidence="16" type="primary">AIF1</name>
</gene>
<dbReference type="OMA" id="RETINYH"/>
<evidence type="ECO:0000256" key="8">
    <source>
        <dbReference type="ARBA" id="ARBA00022737"/>
    </source>
</evidence>
<keyword evidence="8" id="KW-0677">Repeat</keyword>
<dbReference type="PANTHER" id="PTHR10356">
    <property type="entry name" value="ALLOGRAFT INFLAMMATORY FACTOR-1"/>
    <property type="match status" value="1"/>
</dbReference>
<accession>A0A3P8XK56</accession>
<evidence type="ECO:0000256" key="9">
    <source>
        <dbReference type="ARBA" id="ARBA00022837"/>
    </source>
</evidence>
<evidence type="ECO:0000256" key="14">
    <source>
        <dbReference type="SAM" id="MobiDB-lite"/>
    </source>
</evidence>
<keyword evidence="17" id="KW-1185">Reference proteome</keyword>
<dbReference type="GO" id="GO:0005884">
    <property type="term" value="C:actin filament"/>
    <property type="evidence" value="ECO:0007669"/>
    <property type="project" value="TreeGrafter"/>
</dbReference>
<dbReference type="Ensembl" id="ENSELUT00000011468.3">
    <property type="protein sequence ID" value="ENSELUP00000004952.1"/>
    <property type="gene ID" value="ENSELUG00000006145.3"/>
</dbReference>
<keyword evidence="11" id="KW-0472">Membrane</keyword>
<dbReference type="InterPro" id="IPR042433">
    <property type="entry name" value="AIF1/AIF1L"/>
</dbReference>
<feature type="compositionally biased region" description="Basic and acidic residues" evidence="14">
    <location>
        <begin position="143"/>
        <end position="153"/>
    </location>
</feature>
<feature type="region of interest" description="Disordered" evidence="14">
    <location>
        <begin position="143"/>
        <end position="163"/>
    </location>
</feature>
<dbReference type="GO" id="GO:0005509">
    <property type="term" value="F:calcium ion binding"/>
    <property type="evidence" value="ECO:0007669"/>
    <property type="project" value="TreeGrafter"/>
</dbReference>
<reference evidence="16" key="3">
    <citation type="submission" date="2025-08" db="UniProtKB">
        <authorList>
            <consortium name="Ensembl"/>
        </authorList>
    </citation>
    <scope>IDENTIFICATION</scope>
</reference>
<organism evidence="16 17">
    <name type="scientific">Esox lucius</name>
    <name type="common">Northern pike</name>
    <dbReference type="NCBI Taxonomy" id="8010"/>
    <lineage>
        <taxon>Eukaryota</taxon>
        <taxon>Metazoa</taxon>
        <taxon>Chordata</taxon>
        <taxon>Craniata</taxon>
        <taxon>Vertebrata</taxon>
        <taxon>Euteleostomi</taxon>
        <taxon>Actinopterygii</taxon>
        <taxon>Neopterygii</taxon>
        <taxon>Teleostei</taxon>
        <taxon>Protacanthopterygii</taxon>
        <taxon>Esociformes</taxon>
        <taxon>Esocidae</taxon>
        <taxon>Esox</taxon>
    </lineage>
</organism>
<keyword evidence="6" id="KW-0597">Phosphoprotein</keyword>
<sequence length="163" mass="18988">MEKHLQGGKAFGYLKSQQEEKLNSINEIFLSDPKYADEEDFSSKLEKFKNKYMEFDHNDQGDIGKLGEKNKLIRNNINEYIMGLKRMLEKLGVAKTHLELKKMISEVVGNTTQETFCYTDFLNMMLGKRNAILRLILMFEEKGKDQEPKETGPPRRKTFSDLP</sequence>
<evidence type="ECO:0000256" key="5">
    <source>
        <dbReference type="ARBA" id="ARBA00022490"/>
    </source>
</evidence>
<evidence type="ECO:0000256" key="11">
    <source>
        <dbReference type="ARBA" id="ARBA00023136"/>
    </source>
</evidence>
<dbReference type="Gene3D" id="1.10.238.10">
    <property type="entry name" value="EF-hand"/>
    <property type="match status" value="1"/>
</dbReference>
<reference evidence="17" key="1">
    <citation type="journal article" date="2014" name="PLoS ONE">
        <title>The genome and linkage map of the northern pike (Esox lucius): conserved synteny revealed between the salmonid sister group and the Neoteleostei.</title>
        <authorList>
            <person name="Rondeau E.B."/>
            <person name="Minkley D.R."/>
            <person name="Leong J.S."/>
            <person name="Messmer A.M."/>
            <person name="Jantzen J.R."/>
            <person name="von Schalburg K.R."/>
            <person name="Lemon C."/>
            <person name="Bird N.H."/>
            <person name="Koop B.F."/>
        </authorList>
    </citation>
    <scope>NUCLEOTIDE SEQUENCE</scope>
</reference>
<dbReference type="Pfam" id="PF21008">
    <property type="entry name" value="AIF-1"/>
    <property type="match status" value="2"/>
</dbReference>
<feature type="domain" description="Allograft inflammatory factor 1-like EF-hand" evidence="15">
    <location>
        <begin position="6"/>
        <end position="72"/>
    </location>
</feature>
<keyword evidence="7" id="KW-0479">Metal-binding</keyword>
<keyword evidence="4" id="KW-1003">Cell membrane</keyword>
<reference evidence="16" key="4">
    <citation type="submission" date="2025-09" db="UniProtKB">
        <authorList>
            <consortium name="Ensembl"/>
        </authorList>
    </citation>
    <scope>IDENTIFICATION</scope>
</reference>
<dbReference type="PANTHER" id="PTHR10356:SF4">
    <property type="entry name" value="ALLOGRAFT INFLAMMATORY FACTOR 1"/>
    <property type="match status" value="1"/>
</dbReference>
<evidence type="ECO:0000256" key="7">
    <source>
        <dbReference type="ARBA" id="ARBA00022723"/>
    </source>
</evidence>
<dbReference type="GO" id="GO:0097178">
    <property type="term" value="P:ruffle assembly"/>
    <property type="evidence" value="ECO:0007669"/>
    <property type="project" value="TreeGrafter"/>
</dbReference>
<evidence type="ECO:0000256" key="1">
    <source>
        <dbReference type="ARBA" id="ARBA00004245"/>
    </source>
</evidence>
<evidence type="ECO:0000259" key="15">
    <source>
        <dbReference type="Pfam" id="PF21008"/>
    </source>
</evidence>
<dbReference type="GO" id="GO:0051015">
    <property type="term" value="F:actin filament binding"/>
    <property type="evidence" value="ECO:0007669"/>
    <property type="project" value="TreeGrafter"/>
</dbReference>
<dbReference type="AlphaFoldDB" id="A0A3P8XK56"/>
<keyword evidence="10" id="KW-0007">Acetylation</keyword>
<keyword evidence="9" id="KW-0106">Calcium</keyword>
<evidence type="ECO:0000256" key="10">
    <source>
        <dbReference type="ARBA" id="ARBA00022990"/>
    </source>
</evidence>
<dbReference type="GO" id="GO:0032587">
    <property type="term" value="C:ruffle membrane"/>
    <property type="evidence" value="ECO:0007669"/>
    <property type="project" value="TreeGrafter"/>
</dbReference>
<evidence type="ECO:0000256" key="2">
    <source>
        <dbReference type="ARBA" id="ARBA00004316"/>
    </source>
</evidence>
<keyword evidence="5" id="KW-0963">Cytoplasm</keyword>
<dbReference type="STRING" id="8010.ENSELUP00000004952"/>
<evidence type="ECO:0000256" key="3">
    <source>
        <dbReference type="ARBA" id="ARBA00004413"/>
    </source>
</evidence>
<dbReference type="Proteomes" id="UP000265140">
    <property type="component" value="Chromosome 20"/>
</dbReference>
<reference evidence="16" key="2">
    <citation type="submission" date="2020-02" db="EMBL/GenBank/DDBJ databases">
        <title>Esox lucius (northern pike) genome, fEsoLuc1, primary haplotype.</title>
        <authorList>
            <person name="Myers G."/>
            <person name="Karagic N."/>
            <person name="Meyer A."/>
            <person name="Pippel M."/>
            <person name="Reichard M."/>
            <person name="Winkler S."/>
            <person name="Tracey A."/>
            <person name="Sims Y."/>
            <person name="Howe K."/>
            <person name="Rhie A."/>
            <person name="Formenti G."/>
            <person name="Durbin R."/>
            <person name="Fedrigo O."/>
            <person name="Jarvis E.D."/>
        </authorList>
    </citation>
    <scope>NUCLEOTIDE SEQUENCE [LARGE SCALE GENOMIC DNA]</scope>
</reference>
<dbReference type="InParanoid" id="A0A3P8XK56"/>
<evidence type="ECO:0000256" key="12">
    <source>
        <dbReference type="ARBA" id="ARBA00023212"/>
    </source>
</evidence>
<evidence type="ECO:0000256" key="4">
    <source>
        <dbReference type="ARBA" id="ARBA00022475"/>
    </source>
</evidence>